<feature type="domain" description="HTH merR-type" evidence="4">
    <location>
        <begin position="3"/>
        <end position="72"/>
    </location>
</feature>
<dbReference type="InterPro" id="IPR000551">
    <property type="entry name" value="MerR-type_HTH_dom"/>
</dbReference>
<dbReference type="GO" id="GO:0046872">
    <property type="term" value="F:metal ion binding"/>
    <property type="evidence" value="ECO:0007669"/>
    <property type="project" value="InterPro"/>
</dbReference>
<dbReference type="AlphaFoldDB" id="A0A2S2FD36"/>
<dbReference type="GO" id="GO:0003700">
    <property type="term" value="F:DNA-binding transcription factor activity"/>
    <property type="evidence" value="ECO:0007669"/>
    <property type="project" value="InterPro"/>
</dbReference>
<protein>
    <submittedName>
        <fullName evidence="5">Cd(II)/Pb(II)-responsive transcriptional regulator</fullName>
    </submittedName>
</protein>
<dbReference type="RefSeq" id="WP_065993897.1">
    <property type="nucleotide sequence ID" value="NZ_CP029397.2"/>
</dbReference>
<dbReference type="GO" id="GO:0003677">
    <property type="term" value="F:DNA binding"/>
    <property type="evidence" value="ECO:0007669"/>
    <property type="project" value="UniProtKB-KW"/>
</dbReference>
<dbReference type="OrthoDB" id="9808480at2"/>
<keyword evidence="3" id="KW-0804">Transcription</keyword>
<dbReference type="PROSITE" id="PS00552">
    <property type="entry name" value="HTH_MERR_1"/>
    <property type="match status" value="1"/>
</dbReference>
<dbReference type="Proteomes" id="UP000245977">
    <property type="component" value="Chromosome"/>
</dbReference>
<organism evidence="5 6">
    <name type="scientific">Acinetobacter defluvii</name>
    <dbReference type="NCBI Taxonomy" id="1871111"/>
    <lineage>
        <taxon>Bacteria</taxon>
        <taxon>Pseudomonadati</taxon>
        <taxon>Pseudomonadota</taxon>
        <taxon>Gammaproteobacteria</taxon>
        <taxon>Moraxellales</taxon>
        <taxon>Moraxellaceae</taxon>
        <taxon>Acinetobacter</taxon>
    </lineage>
</organism>
<dbReference type="CDD" id="cd04784">
    <property type="entry name" value="HTH_CadR-PbrR"/>
    <property type="match status" value="1"/>
</dbReference>
<evidence type="ECO:0000256" key="3">
    <source>
        <dbReference type="ARBA" id="ARBA00023163"/>
    </source>
</evidence>
<dbReference type="SUPFAM" id="SSF46955">
    <property type="entry name" value="Putative DNA-binding domain"/>
    <property type="match status" value="1"/>
</dbReference>
<dbReference type="SMART" id="SM00422">
    <property type="entry name" value="HTH_MERR"/>
    <property type="match status" value="1"/>
</dbReference>
<dbReference type="GO" id="GO:0045893">
    <property type="term" value="P:positive regulation of DNA-templated transcription"/>
    <property type="evidence" value="ECO:0007669"/>
    <property type="project" value="InterPro"/>
</dbReference>
<evidence type="ECO:0000256" key="2">
    <source>
        <dbReference type="ARBA" id="ARBA00023125"/>
    </source>
</evidence>
<dbReference type="InterPro" id="IPR047057">
    <property type="entry name" value="MerR_fam"/>
</dbReference>
<name>A0A2S2FD36_9GAMM</name>
<gene>
    <name evidence="5" type="ORF">DJ533_09985</name>
</gene>
<dbReference type="Gene3D" id="1.10.1660.10">
    <property type="match status" value="1"/>
</dbReference>
<keyword evidence="1" id="KW-0805">Transcription regulation</keyword>
<dbReference type="EMBL" id="CP029397">
    <property type="protein sequence ID" value="AWL28874.1"/>
    <property type="molecule type" value="Genomic_DNA"/>
</dbReference>
<evidence type="ECO:0000256" key="1">
    <source>
        <dbReference type="ARBA" id="ARBA00023015"/>
    </source>
</evidence>
<dbReference type="PROSITE" id="PS50937">
    <property type="entry name" value="HTH_MERR_2"/>
    <property type="match status" value="1"/>
</dbReference>
<proteinExistence type="predicted"/>
<dbReference type="KEGG" id="adv:DJ533_09985"/>
<accession>A0A2S2FD36</accession>
<dbReference type="PANTHER" id="PTHR30204">
    <property type="entry name" value="REDOX-CYCLING DRUG-SENSING TRANSCRIPTIONAL ACTIVATOR SOXR"/>
    <property type="match status" value="1"/>
</dbReference>
<keyword evidence="6" id="KW-1185">Reference proteome</keyword>
<sequence>MQHYLISDLAKNTQLSTDTIRFYEKKNLIQASFRAENNYKYYDDECLKRLIFIKRCRALDMTLNEIVVLLEQVQHPERGCKIVDQLIEEHIQHVETRILELQSFKTQLVALRQSCASDSTIDHCQIVKNLEASIE</sequence>
<dbReference type="Pfam" id="PF00376">
    <property type="entry name" value="MerR"/>
    <property type="match status" value="1"/>
</dbReference>
<evidence type="ECO:0000313" key="5">
    <source>
        <dbReference type="EMBL" id="AWL28874.1"/>
    </source>
</evidence>
<evidence type="ECO:0000313" key="6">
    <source>
        <dbReference type="Proteomes" id="UP000245977"/>
    </source>
</evidence>
<dbReference type="PANTHER" id="PTHR30204:SF92">
    <property type="entry name" value="HTH-TYPE TRANSCRIPTIONAL REGULATOR ZNTR"/>
    <property type="match status" value="1"/>
</dbReference>
<dbReference type="STRING" id="1871111.GCA_001704615_03220"/>
<dbReference type="InterPro" id="IPR009061">
    <property type="entry name" value="DNA-bd_dom_put_sf"/>
</dbReference>
<reference evidence="5" key="1">
    <citation type="submission" date="2019-08" db="EMBL/GenBank/DDBJ databases">
        <title>The complete genome of Acinetobacter defluvii strain WCHAD010030.</title>
        <authorList>
            <person name="Hu Y."/>
            <person name="Qin J."/>
            <person name="Feng Y."/>
            <person name="Zong Z."/>
        </authorList>
    </citation>
    <scope>NUCLEOTIDE SEQUENCE</scope>
    <source>
        <strain evidence="5">WCHA30</strain>
    </source>
</reference>
<dbReference type="Pfam" id="PF09278">
    <property type="entry name" value="MerR-DNA-bind"/>
    <property type="match status" value="1"/>
</dbReference>
<dbReference type="InterPro" id="IPR015358">
    <property type="entry name" value="Tscrpt_reg_MerR_DNA-bd"/>
</dbReference>
<evidence type="ECO:0000259" key="4">
    <source>
        <dbReference type="PROSITE" id="PS50937"/>
    </source>
</evidence>
<dbReference type="PRINTS" id="PR00040">
    <property type="entry name" value="HTHMERR"/>
</dbReference>
<keyword evidence="2" id="KW-0238">DNA-binding</keyword>
<dbReference type="InterPro" id="IPR011791">
    <property type="entry name" value="CadR-PbrR"/>
</dbReference>